<dbReference type="PRINTS" id="PR00420">
    <property type="entry name" value="RNGMNOXGNASE"/>
</dbReference>
<evidence type="ECO:0000256" key="4">
    <source>
        <dbReference type="ARBA" id="ARBA00023002"/>
    </source>
</evidence>
<keyword evidence="3" id="KW-0274">FAD</keyword>
<dbReference type="InterPro" id="IPR036188">
    <property type="entry name" value="FAD/NAD-bd_sf"/>
</dbReference>
<feature type="domain" description="FAD-binding" evidence="7">
    <location>
        <begin position="6"/>
        <end position="365"/>
    </location>
</feature>
<gene>
    <name evidence="8" type="ORF">BO99DRAFT_56418</name>
</gene>
<organism evidence="8 9">
    <name type="scientific">Aspergillus violaceofuscus (strain CBS 115571)</name>
    <dbReference type="NCBI Taxonomy" id="1450538"/>
    <lineage>
        <taxon>Eukaryota</taxon>
        <taxon>Fungi</taxon>
        <taxon>Dikarya</taxon>
        <taxon>Ascomycota</taxon>
        <taxon>Pezizomycotina</taxon>
        <taxon>Eurotiomycetes</taxon>
        <taxon>Eurotiomycetidae</taxon>
        <taxon>Eurotiales</taxon>
        <taxon>Aspergillaceae</taxon>
        <taxon>Aspergillus</taxon>
    </lineage>
</organism>
<dbReference type="Proteomes" id="UP000249829">
    <property type="component" value="Unassembled WGS sequence"/>
</dbReference>
<evidence type="ECO:0000256" key="2">
    <source>
        <dbReference type="ARBA" id="ARBA00022630"/>
    </source>
</evidence>
<evidence type="ECO:0000256" key="3">
    <source>
        <dbReference type="ARBA" id="ARBA00022827"/>
    </source>
</evidence>
<dbReference type="OMA" id="QIHEPTQ"/>
<accession>A0A2V5GRS8</accession>
<keyword evidence="5" id="KW-0503">Monooxygenase</keyword>
<feature type="compositionally biased region" description="Basic and acidic residues" evidence="6">
    <location>
        <begin position="381"/>
        <end position="397"/>
    </location>
</feature>
<dbReference type="STRING" id="1450538.A0A2V5GRS8"/>
<dbReference type="GO" id="GO:0004497">
    <property type="term" value="F:monooxygenase activity"/>
    <property type="evidence" value="ECO:0007669"/>
    <property type="project" value="UniProtKB-KW"/>
</dbReference>
<dbReference type="SUPFAM" id="SSF54373">
    <property type="entry name" value="FAD-linked reductases, C-terminal domain"/>
    <property type="match status" value="1"/>
</dbReference>
<dbReference type="Gene3D" id="3.50.50.60">
    <property type="entry name" value="FAD/NAD(P)-binding domain"/>
    <property type="match status" value="1"/>
</dbReference>
<keyword evidence="4" id="KW-0560">Oxidoreductase</keyword>
<sequence>MPPSISVIIVGAGLGGLATAIGLRRAGHQVTVLEKAPALGEIGAGIKVPPNSGRVFREWGLLDALEKICICPQENKMRSYRDGEVLSTMPLGRKSMAQQYNIPYYVVHRVDLHHLLAEAAQREGAVIELGVEVTGVRGTAEQAFVQVANGTGVGGVEERAADLVLGADGERSRVRTSLLGHEFPWRDSGDHVFRATVPLTALEADEQLRALTRGINWWVGPRGNALTYPLKRGGLLNIVLTHVHPPDASVQFAPQPIAKEAVAAEFAGWDPLFHRLLDLTTTWARWTLLHTDMPSQWTGETGNIALLGDAAHAVLPYLAQGAALAFEDAAALSVLFGAMQDKAQIPDLLTVFEAIRQPRAREMRRRVGMARALWSMLDGPQQRERDRQLREHEHDPYDGYPNVLADPALTRWMFGYDAFEAAREAWRKFARGQFPGTRGTWQLNRESRDEMLYDRD</sequence>
<dbReference type="GO" id="GO:0071949">
    <property type="term" value="F:FAD binding"/>
    <property type="evidence" value="ECO:0007669"/>
    <property type="project" value="InterPro"/>
</dbReference>
<reference evidence="8 9" key="1">
    <citation type="submission" date="2018-02" db="EMBL/GenBank/DDBJ databases">
        <title>The genomes of Aspergillus section Nigri reveals drivers in fungal speciation.</title>
        <authorList>
            <consortium name="DOE Joint Genome Institute"/>
            <person name="Vesth T.C."/>
            <person name="Nybo J."/>
            <person name="Theobald S."/>
            <person name="Brandl J."/>
            <person name="Frisvad J.C."/>
            <person name="Nielsen K.F."/>
            <person name="Lyhne E.K."/>
            <person name="Kogle M.E."/>
            <person name="Kuo A."/>
            <person name="Riley R."/>
            <person name="Clum A."/>
            <person name="Nolan M."/>
            <person name="Lipzen A."/>
            <person name="Salamov A."/>
            <person name="Henrissat B."/>
            <person name="Wiebenga A."/>
            <person name="De vries R.P."/>
            <person name="Grigoriev I.V."/>
            <person name="Mortensen U.H."/>
            <person name="Andersen M.R."/>
            <person name="Baker S.E."/>
        </authorList>
    </citation>
    <scope>NUCLEOTIDE SEQUENCE [LARGE SCALE GENOMIC DNA]</scope>
    <source>
        <strain evidence="8 9">CBS 115571</strain>
    </source>
</reference>
<proteinExistence type="inferred from homology"/>
<keyword evidence="9" id="KW-1185">Reference proteome</keyword>
<name>A0A2V5GRS8_ASPV1</name>
<dbReference type="EMBL" id="KZ825243">
    <property type="protein sequence ID" value="PYI13441.1"/>
    <property type="molecule type" value="Genomic_DNA"/>
</dbReference>
<dbReference type="Pfam" id="PF01494">
    <property type="entry name" value="FAD_binding_3"/>
    <property type="match status" value="1"/>
</dbReference>
<dbReference type="SUPFAM" id="SSF51905">
    <property type="entry name" value="FAD/NAD(P)-binding domain"/>
    <property type="match status" value="1"/>
</dbReference>
<dbReference type="InterPro" id="IPR002938">
    <property type="entry name" value="FAD-bd"/>
</dbReference>
<comment type="similarity">
    <text evidence="1">Belongs to the paxM FAD-dependent monooxygenase family.</text>
</comment>
<dbReference type="AlphaFoldDB" id="A0A2V5GRS8"/>
<dbReference type="InterPro" id="IPR050493">
    <property type="entry name" value="FAD-dep_Monooxygenase_BioMet"/>
</dbReference>
<evidence type="ECO:0000259" key="7">
    <source>
        <dbReference type="Pfam" id="PF01494"/>
    </source>
</evidence>
<evidence type="ECO:0000256" key="5">
    <source>
        <dbReference type="ARBA" id="ARBA00023033"/>
    </source>
</evidence>
<evidence type="ECO:0000313" key="9">
    <source>
        <dbReference type="Proteomes" id="UP000249829"/>
    </source>
</evidence>
<evidence type="ECO:0000256" key="1">
    <source>
        <dbReference type="ARBA" id="ARBA00007992"/>
    </source>
</evidence>
<dbReference type="PANTHER" id="PTHR13789">
    <property type="entry name" value="MONOOXYGENASE"/>
    <property type="match status" value="1"/>
</dbReference>
<dbReference type="PANTHER" id="PTHR13789:SF147">
    <property type="entry name" value="PUTATIVE (AFU_ORTHOLOGUE AFUA_2G01950)-RELATED"/>
    <property type="match status" value="1"/>
</dbReference>
<feature type="region of interest" description="Disordered" evidence="6">
    <location>
        <begin position="379"/>
        <end position="398"/>
    </location>
</feature>
<evidence type="ECO:0000313" key="8">
    <source>
        <dbReference type="EMBL" id="PYI13441.1"/>
    </source>
</evidence>
<protein>
    <submittedName>
        <fullName evidence="8">FAD binding domain-containing protein</fullName>
    </submittedName>
</protein>
<evidence type="ECO:0000256" key="6">
    <source>
        <dbReference type="SAM" id="MobiDB-lite"/>
    </source>
</evidence>
<keyword evidence="2" id="KW-0285">Flavoprotein</keyword>